<evidence type="ECO:0000313" key="7">
    <source>
        <dbReference type="EMBL" id="AIR04441.1"/>
    </source>
</evidence>
<evidence type="ECO:0000256" key="1">
    <source>
        <dbReference type="ARBA" id="ARBA00022729"/>
    </source>
</evidence>
<dbReference type="PANTHER" id="PTHR21180:SF32">
    <property type="entry name" value="ENDONUCLEASE_EXONUCLEASE_PHOSPHATASE FAMILY DOMAIN-CONTAINING PROTEIN 1"/>
    <property type="match status" value="1"/>
</dbReference>
<feature type="compositionally biased region" description="Polar residues" evidence="4">
    <location>
        <begin position="35"/>
        <end position="45"/>
    </location>
</feature>
<evidence type="ECO:0000256" key="2">
    <source>
        <dbReference type="ARBA" id="ARBA00022737"/>
    </source>
</evidence>
<dbReference type="SUPFAM" id="SSF47781">
    <property type="entry name" value="RuvA domain 2-like"/>
    <property type="match status" value="1"/>
</dbReference>
<dbReference type="OrthoDB" id="7510573at2"/>
<accession>A0A089PZQ5</accession>
<evidence type="ECO:0000259" key="6">
    <source>
        <dbReference type="SMART" id="SM00278"/>
    </source>
</evidence>
<dbReference type="RefSeq" id="WP_038475051.1">
    <property type="nucleotide sequence ID" value="NZ_CP009451.1"/>
</dbReference>
<feature type="region of interest" description="Disordered" evidence="4">
    <location>
        <begin position="29"/>
        <end position="52"/>
    </location>
</feature>
<name>A0A089PZQ5_9ENTR</name>
<feature type="signal peptide" evidence="5">
    <location>
        <begin position="1"/>
        <end position="25"/>
    </location>
</feature>
<dbReference type="PANTHER" id="PTHR21180">
    <property type="entry name" value="ENDONUCLEASE/EXONUCLEASE/PHOSPHATASE FAMILY DOMAIN-CONTAINING PROTEIN 1"/>
    <property type="match status" value="1"/>
</dbReference>
<dbReference type="InterPro" id="IPR051675">
    <property type="entry name" value="Endo/Exo/Phosphatase_dom_1"/>
</dbReference>
<dbReference type="Pfam" id="PF12836">
    <property type="entry name" value="HHH_3"/>
    <property type="match status" value="1"/>
</dbReference>
<dbReference type="GO" id="GO:0006281">
    <property type="term" value="P:DNA repair"/>
    <property type="evidence" value="ECO:0007669"/>
    <property type="project" value="InterPro"/>
</dbReference>
<gene>
    <name evidence="7" type="ORF">JT31_07400</name>
</gene>
<feature type="domain" description="Helix-hairpin-helix DNA-binding motif class 1" evidence="6">
    <location>
        <begin position="98"/>
        <end position="117"/>
    </location>
</feature>
<evidence type="ECO:0000256" key="4">
    <source>
        <dbReference type="SAM" id="MobiDB-lite"/>
    </source>
</evidence>
<dbReference type="EMBL" id="CP009451">
    <property type="protein sequence ID" value="AIR04441.1"/>
    <property type="molecule type" value="Genomic_DNA"/>
</dbReference>
<dbReference type="InterPro" id="IPR010994">
    <property type="entry name" value="RuvA_2-like"/>
</dbReference>
<keyword evidence="2" id="KW-0677">Repeat</keyword>
<evidence type="ECO:0000313" key="8">
    <source>
        <dbReference type="Proteomes" id="UP000029481"/>
    </source>
</evidence>
<evidence type="ECO:0000256" key="5">
    <source>
        <dbReference type="SAM" id="SignalP"/>
    </source>
</evidence>
<dbReference type="InterPro" id="IPR004509">
    <property type="entry name" value="Competence_ComEA_HhH"/>
</dbReference>
<dbReference type="FunFam" id="1.10.150.280:FF:000001">
    <property type="entry name" value="Competence protein ComEA helix-hairpin-helix repeat region"/>
    <property type="match status" value="1"/>
</dbReference>
<keyword evidence="8" id="KW-1185">Reference proteome</keyword>
<proteinExistence type="predicted"/>
<dbReference type="GO" id="GO:0015628">
    <property type="term" value="P:protein secretion by the type II secretion system"/>
    <property type="evidence" value="ECO:0007669"/>
    <property type="project" value="TreeGrafter"/>
</dbReference>
<organism evidence="7 8">
    <name type="scientific">Cedecea neteri</name>
    <dbReference type="NCBI Taxonomy" id="158822"/>
    <lineage>
        <taxon>Bacteria</taxon>
        <taxon>Pseudomonadati</taxon>
        <taxon>Pseudomonadota</taxon>
        <taxon>Gammaproteobacteria</taxon>
        <taxon>Enterobacterales</taxon>
        <taxon>Enterobacteriaceae</taxon>
        <taxon>Cedecea</taxon>
    </lineage>
</organism>
<dbReference type="NCBIfam" id="TIGR00426">
    <property type="entry name" value="competence protein ComEA helix-hairpin-helix repeat region"/>
    <property type="match status" value="1"/>
</dbReference>
<evidence type="ECO:0000256" key="3">
    <source>
        <dbReference type="ARBA" id="ARBA00070757"/>
    </source>
</evidence>
<dbReference type="GO" id="GO:0003677">
    <property type="term" value="F:DNA binding"/>
    <property type="evidence" value="ECO:0007669"/>
    <property type="project" value="InterPro"/>
</dbReference>
<dbReference type="InterPro" id="IPR003583">
    <property type="entry name" value="Hlx-hairpin-Hlx_DNA-bd_motif"/>
</dbReference>
<feature type="domain" description="Helix-hairpin-helix DNA-binding motif class 1" evidence="6">
    <location>
        <begin position="68"/>
        <end position="87"/>
    </location>
</feature>
<sequence length="120" mass="12333">MTSGIKAFSLSLVLAGLLGCAPAHATAEKTAPASAKTTVSSSQPKAVTAKGGEQGEALVSINNAPAEELAQKMNGVGLKKAQAIVSYRDEFGPFKTLDQLQEVPGIGASLVERNLARIKL</sequence>
<keyword evidence="1 5" id="KW-0732">Signal</keyword>
<dbReference type="SMART" id="SM00278">
    <property type="entry name" value="HhH1"/>
    <property type="match status" value="2"/>
</dbReference>
<dbReference type="Gene3D" id="1.10.150.280">
    <property type="entry name" value="AF1531-like domain"/>
    <property type="match status" value="1"/>
</dbReference>
<reference evidence="7 8" key="1">
    <citation type="submission" date="2014-09" db="EMBL/GenBank/DDBJ databases">
        <title>Cedecea neteri SSMD04 Genome Sequencing.</title>
        <authorList>
            <person name="Tan J.-Y."/>
        </authorList>
    </citation>
    <scope>NUCLEOTIDE SEQUENCE [LARGE SCALE GENOMIC DNA]</scope>
    <source>
        <strain evidence="7 8">SSMD04</strain>
    </source>
</reference>
<dbReference type="KEGG" id="cnt:JT31_07400"/>
<dbReference type="Proteomes" id="UP000029481">
    <property type="component" value="Chromosome"/>
</dbReference>
<dbReference type="GO" id="GO:0015627">
    <property type="term" value="C:type II protein secretion system complex"/>
    <property type="evidence" value="ECO:0007669"/>
    <property type="project" value="TreeGrafter"/>
</dbReference>
<dbReference type="AlphaFoldDB" id="A0A089PZQ5"/>
<protein>
    <recommendedName>
        <fullName evidence="3">Uncharacterized protein YbaV</fullName>
    </recommendedName>
</protein>
<feature type="chain" id="PRO_5001848974" description="Uncharacterized protein YbaV" evidence="5">
    <location>
        <begin position="26"/>
        <end position="120"/>
    </location>
</feature>